<feature type="region of interest" description="Disordered" evidence="1">
    <location>
        <begin position="1"/>
        <end position="37"/>
    </location>
</feature>
<dbReference type="OrthoDB" id="8062037at2759"/>
<keyword evidence="3" id="KW-1185">Reference proteome</keyword>
<dbReference type="EMBL" id="CP097509">
    <property type="protein sequence ID" value="URE18286.1"/>
    <property type="molecule type" value="Genomic_DNA"/>
</dbReference>
<protein>
    <submittedName>
        <fullName evidence="2">Zinc finger, C3HC4 type (RING finger)</fullName>
    </submittedName>
</protein>
<gene>
    <name evidence="2" type="ORF">MUK42_11302</name>
</gene>
<evidence type="ECO:0000256" key="1">
    <source>
        <dbReference type="SAM" id="MobiDB-lite"/>
    </source>
</evidence>
<accession>A0A9E7GMZ3</accession>
<dbReference type="Proteomes" id="UP001055439">
    <property type="component" value="Chromosome 7"/>
</dbReference>
<proteinExistence type="predicted"/>
<reference evidence="2" key="1">
    <citation type="submission" date="2022-05" db="EMBL/GenBank/DDBJ databases">
        <title>The Musa troglodytarum L. genome provides insights into the mechanism of non-climacteric behaviour and enrichment of carotenoids.</title>
        <authorList>
            <person name="Wang J."/>
        </authorList>
    </citation>
    <scope>NUCLEOTIDE SEQUENCE</scope>
    <source>
        <tissue evidence="2">Leaf</tissue>
    </source>
</reference>
<name>A0A9E7GMZ3_9LILI</name>
<dbReference type="AlphaFoldDB" id="A0A9E7GMZ3"/>
<feature type="compositionally biased region" description="Pro residues" evidence="1">
    <location>
        <begin position="8"/>
        <end position="18"/>
    </location>
</feature>
<evidence type="ECO:0000313" key="3">
    <source>
        <dbReference type="Proteomes" id="UP001055439"/>
    </source>
</evidence>
<evidence type="ECO:0000313" key="2">
    <source>
        <dbReference type="EMBL" id="URE18286.1"/>
    </source>
</evidence>
<organism evidence="2 3">
    <name type="scientific">Musa troglodytarum</name>
    <name type="common">fe'i banana</name>
    <dbReference type="NCBI Taxonomy" id="320322"/>
    <lineage>
        <taxon>Eukaryota</taxon>
        <taxon>Viridiplantae</taxon>
        <taxon>Streptophyta</taxon>
        <taxon>Embryophyta</taxon>
        <taxon>Tracheophyta</taxon>
        <taxon>Spermatophyta</taxon>
        <taxon>Magnoliopsida</taxon>
        <taxon>Liliopsida</taxon>
        <taxon>Zingiberales</taxon>
        <taxon>Musaceae</taxon>
        <taxon>Musa</taxon>
    </lineage>
</organism>
<sequence length="37" mass="3581">MTGRSPGSIPPPLPPSPRSPTKEAPTGGAVPRSAASA</sequence>